<keyword evidence="4" id="KW-1185">Reference proteome</keyword>
<gene>
    <name evidence="3" type="ordered locus">KQS_08785</name>
</gene>
<dbReference type="PANTHER" id="PTHR34978:SF3">
    <property type="entry name" value="SLR0241 PROTEIN"/>
    <property type="match status" value="1"/>
</dbReference>
<dbReference type="KEGG" id="fin:KQS_08785"/>
<feature type="transmembrane region" description="Helical" evidence="1">
    <location>
        <begin position="7"/>
        <end position="25"/>
    </location>
</feature>
<dbReference type="Pfam" id="PF05569">
    <property type="entry name" value="Peptidase_M56"/>
    <property type="match status" value="1"/>
</dbReference>
<reference evidence="4" key="2">
    <citation type="submission" date="2012-03" db="EMBL/GenBank/DDBJ databases">
        <title>Complete genome sequence of Flavobacterium indicum GPTSA100-9T, isolated from warm spring water.</title>
        <authorList>
            <person name="Barbier P."/>
            <person name="Houel A."/>
            <person name="Loux V."/>
            <person name="Poulain J."/>
            <person name="Bernardet J.-F."/>
            <person name="Touchon M."/>
            <person name="Duchaud E."/>
        </authorList>
    </citation>
    <scope>NUCLEOTIDE SEQUENCE [LARGE SCALE GENOMIC DNA]</scope>
    <source>
        <strain evidence="4">DSM 17447 / CIP 109464 / GPTSA100-9</strain>
    </source>
</reference>
<keyword evidence="1" id="KW-0472">Membrane</keyword>
<protein>
    <submittedName>
        <fullName evidence="3">Putative antirepressor</fullName>
    </submittedName>
</protein>
<dbReference type="eggNOG" id="COG4219">
    <property type="taxonomic scope" value="Bacteria"/>
</dbReference>
<dbReference type="Proteomes" id="UP000007599">
    <property type="component" value="Chromosome I"/>
</dbReference>
<evidence type="ECO:0000259" key="2">
    <source>
        <dbReference type="Pfam" id="PF05569"/>
    </source>
</evidence>
<dbReference type="CDD" id="cd07341">
    <property type="entry name" value="M56_BlaR1_MecR1_like"/>
    <property type="match status" value="1"/>
</dbReference>
<dbReference type="EMBL" id="HE774682">
    <property type="protein sequence ID" value="CCG53692.1"/>
    <property type="molecule type" value="Genomic_DNA"/>
</dbReference>
<keyword evidence="1" id="KW-1133">Transmembrane helix</keyword>
<dbReference type="OrthoDB" id="1522859at2"/>
<evidence type="ECO:0000313" key="4">
    <source>
        <dbReference type="Proteomes" id="UP000007599"/>
    </source>
</evidence>
<reference evidence="3 4" key="1">
    <citation type="journal article" date="2012" name="J. Bacteriol.">
        <title>Complete Genome Sequence of Flavobacterium indicum GPSTA100-9T, Isolated from Warm Spring Water.</title>
        <authorList>
            <person name="Barbier P."/>
            <person name="Houel A."/>
            <person name="Loux V."/>
            <person name="Poulain J."/>
            <person name="Bernardet J.F."/>
            <person name="Touchon M."/>
            <person name="Duchaud E."/>
        </authorList>
    </citation>
    <scope>NUCLEOTIDE SEQUENCE [LARGE SCALE GENOMIC DNA]</scope>
    <source>
        <strain evidence="4">DSM 17447 / CIP 109464 / GPTSA100-9</strain>
    </source>
</reference>
<dbReference type="AlphaFoldDB" id="H8XTW2"/>
<proteinExistence type="predicted"/>
<dbReference type="InterPro" id="IPR052173">
    <property type="entry name" value="Beta-lactam_resp_regulator"/>
</dbReference>
<accession>H8XTW2</accession>
<feature type="domain" description="Peptidase M56" evidence="2">
    <location>
        <begin position="16"/>
        <end position="259"/>
    </location>
</feature>
<dbReference type="InterPro" id="IPR008756">
    <property type="entry name" value="Peptidase_M56"/>
</dbReference>
<feature type="transmembrane region" description="Helical" evidence="1">
    <location>
        <begin position="37"/>
        <end position="60"/>
    </location>
</feature>
<organism evidence="3 4">
    <name type="scientific">Flavobacterium indicum (strain DSM 17447 / CIP 109464 / GPTSA100-9)</name>
    <dbReference type="NCBI Taxonomy" id="1094466"/>
    <lineage>
        <taxon>Bacteria</taxon>
        <taxon>Pseudomonadati</taxon>
        <taxon>Bacteroidota</taxon>
        <taxon>Flavobacteriia</taxon>
        <taxon>Flavobacteriales</taxon>
        <taxon>Flavobacteriaceae</taxon>
        <taxon>Flavobacterium</taxon>
    </lineage>
</organism>
<sequence>MHPLFEYLLKANGLLICFYLLYKFLLAKDTFFQFSRYYLLGGIVVSVVLPFITFTKIQYIEVKEVLMPKSASTETVNFVPVTSVEPVHSINWETIMLFAYGVIASILILKLLIGLGKLFSVINQSERIEKQRKTYLQSHLVQSPFSFFNYIVYNPELINQDELEAILLHEEAHSNQNHSVDTLLVQFITIFFWFNPVVWLYQKSVVQNLEFLADEAAIAQVKDRIVYQKAMLKFNTKTASFVASNSFNQSLIKKRIVMLNKKQTSKKNVWKYGLILPVLVGFMLLFQVKTVAQEVKSKGKSKKTITKEAQHEKEIETKIIINEEGNTEMDSVKKTKTVIYKTNSDEKLLIEGKTPVIIVDGKEIQESELKKVSPEKIVTVDVIKGNQAVNRFGEKGKDGIVVIETVKNIQGNEVKVRSENKVIQLDNGDGVVIYDKNKLKLPGQPTIVVDVSNVELFVNDVKKEASEISKITPESIKNINVYKNTDSKSKIFITTK</sequence>
<dbReference type="STRING" id="1094466.KQS_08785"/>
<evidence type="ECO:0000256" key="1">
    <source>
        <dbReference type="SAM" id="Phobius"/>
    </source>
</evidence>
<keyword evidence="1" id="KW-0812">Transmembrane</keyword>
<dbReference type="PANTHER" id="PTHR34978">
    <property type="entry name" value="POSSIBLE SENSOR-TRANSDUCER PROTEIN BLAR"/>
    <property type="match status" value="1"/>
</dbReference>
<feature type="transmembrane region" description="Helical" evidence="1">
    <location>
        <begin position="95"/>
        <end position="113"/>
    </location>
</feature>
<dbReference type="RefSeq" id="WP_014388811.1">
    <property type="nucleotide sequence ID" value="NC_017025.1"/>
</dbReference>
<dbReference type="PATRIC" id="fig|1094466.5.peg.1720"/>
<dbReference type="HOGENOM" id="CLU_013798_1_1_10"/>
<name>H8XTW2_FLAIG</name>
<feature type="transmembrane region" description="Helical" evidence="1">
    <location>
        <begin position="269"/>
        <end position="288"/>
    </location>
</feature>
<evidence type="ECO:0000313" key="3">
    <source>
        <dbReference type="EMBL" id="CCG53692.1"/>
    </source>
</evidence>